<accession>A0AA48GPD2</accession>
<organism evidence="4 5">
    <name type="scientific">Mesoterricola silvestris</name>
    <dbReference type="NCBI Taxonomy" id="2927979"/>
    <lineage>
        <taxon>Bacteria</taxon>
        <taxon>Pseudomonadati</taxon>
        <taxon>Acidobacteriota</taxon>
        <taxon>Holophagae</taxon>
        <taxon>Holophagales</taxon>
        <taxon>Holophagaceae</taxon>
        <taxon>Mesoterricola</taxon>
    </lineage>
</organism>
<dbReference type="GO" id="GO:0016491">
    <property type="term" value="F:oxidoreductase activity"/>
    <property type="evidence" value="ECO:0007669"/>
    <property type="project" value="UniProtKB-KW"/>
</dbReference>
<keyword evidence="2" id="KW-0560">Oxidoreductase</keyword>
<reference evidence="5" key="1">
    <citation type="journal article" date="2023" name="Int. J. Syst. Evol. Microbiol.">
        <title>Mesoterricola silvestris gen. nov., sp. nov., Mesoterricola sediminis sp. nov., Geothrix oryzae sp. nov., Geothrix edaphica sp. nov., Geothrix rubra sp. nov., and Geothrix limicola sp. nov., six novel members of Acidobacteriota isolated from soils.</title>
        <authorList>
            <person name="Itoh H."/>
            <person name="Sugisawa Y."/>
            <person name="Mise K."/>
            <person name="Xu Z."/>
            <person name="Kuniyasu M."/>
            <person name="Ushijima N."/>
            <person name="Kawano K."/>
            <person name="Kobayashi E."/>
            <person name="Shiratori Y."/>
            <person name="Masuda Y."/>
            <person name="Senoo K."/>
        </authorList>
    </citation>
    <scope>NUCLEOTIDE SEQUENCE [LARGE SCALE GENOMIC DNA]</scope>
    <source>
        <strain evidence="5">W79</strain>
    </source>
</reference>
<evidence type="ECO:0000313" key="4">
    <source>
        <dbReference type="EMBL" id="BDU71537.1"/>
    </source>
</evidence>
<comment type="similarity">
    <text evidence="1">Belongs to the nitroreductase family.</text>
</comment>
<dbReference type="SUPFAM" id="SSF55469">
    <property type="entry name" value="FMN-dependent nitroreductase-like"/>
    <property type="match status" value="1"/>
</dbReference>
<dbReference type="KEGG" id="msil:METEAL_07110"/>
<evidence type="ECO:0000256" key="2">
    <source>
        <dbReference type="ARBA" id="ARBA00023002"/>
    </source>
</evidence>
<evidence type="ECO:0000259" key="3">
    <source>
        <dbReference type="Pfam" id="PF00881"/>
    </source>
</evidence>
<name>A0AA48GPD2_9BACT</name>
<dbReference type="InterPro" id="IPR029479">
    <property type="entry name" value="Nitroreductase"/>
</dbReference>
<dbReference type="EMBL" id="AP027080">
    <property type="protein sequence ID" value="BDU71537.1"/>
    <property type="molecule type" value="Genomic_DNA"/>
</dbReference>
<keyword evidence="5" id="KW-1185">Reference proteome</keyword>
<dbReference type="AlphaFoldDB" id="A0AA48GPD2"/>
<dbReference type="PANTHER" id="PTHR43673">
    <property type="entry name" value="NAD(P)H NITROREDUCTASE YDGI-RELATED"/>
    <property type="match status" value="1"/>
</dbReference>
<dbReference type="Pfam" id="PF00881">
    <property type="entry name" value="Nitroreductase"/>
    <property type="match status" value="1"/>
</dbReference>
<feature type="domain" description="Nitroreductase" evidence="3">
    <location>
        <begin position="9"/>
        <end position="210"/>
    </location>
</feature>
<evidence type="ECO:0000256" key="1">
    <source>
        <dbReference type="ARBA" id="ARBA00007118"/>
    </source>
</evidence>
<sequence length="232" mass="25695">MTDFFDAVDSRRSIRAFLPDPVPAEVLDRCLDAALKAPSTSNLQPWRFVLLQSPEARAGAVKVCLGQAPAASAPLLVALVCAPDSWRRNRDEVVRILAARGDLRKGLDTYYNRLIPLVYLHGPLNLLGWWKPAATWLTSFFRPFPTLLTRTGVRVGAQKTTALAAATFMLALRAEGFDSCPMEGFDNRRAAKLLGLKGEEEVCMFLAVGKRAPDGIRFERALLPRDWTVQTI</sequence>
<dbReference type="PANTHER" id="PTHR43673:SF10">
    <property type="entry name" value="NADH DEHYDROGENASE_NAD(P)H NITROREDUCTASE XCC3605-RELATED"/>
    <property type="match status" value="1"/>
</dbReference>
<gene>
    <name evidence="4" type="ORF">METEAL_07110</name>
</gene>
<dbReference type="Gene3D" id="3.40.109.10">
    <property type="entry name" value="NADH Oxidase"/>
    <property type="match status" value="1"/>
</dbReference>
<dbReference type="RefSeq" id="WP_316414427.1">
    <property type="nucleotide sequence ID" value="NZ_AP027080.1"/>
</dbReference>
<dbReference type="InterPro" id="IPR000415">
    <property type="entry name" value="Nitroreductase-like"/>
</dbReference>
<evidence type="ECO:0000313" key="5">
    <source>
        <dbReference type="Proteomes" id="UP001238179"/>
    </source>
</evidence>
<proteinExistence type="inferred from homology"/>
<protein>
    <submittedName>
        <fullName evidence="4">Nitroreductase</fullName>
    </submittedName>
</protein>
<dbReference type="Proteomes" id="UP001238179">
    <property type="component" value="Chromosome"/>
</dbReference>